<evidence type="ECO:0000313" key="2">
    <source>
        <dbReference type="EMBL" id="KWS02744.1"/>
    </source>
</evidence>
<evidence type="ECO:0000256" key="1">
    <source>
        <dbReference type="SAM" id="MobiDB-lite"/>
    </source>
</evidence>
<evidence type="ECO:0000313" key="3">
    <source>
        <dbReference type="Proteomes" id="UP000023435"/>
    </source>
</evidence>
<dbReference type="EMBL" id="JAJA02000001">
    <property type="protein sequence ID" value="KWS02744.1"/>
    <property type="molecule type" value="Genomic_DNA"/>
</dbReference>
<accession>A0A108U550</accession>
<proteinExistence type="predicted"/>
<organism evidence="2 3">
    <name type="scientific">Lysobacter capsici AZ78</name>
    <dbReference type="NCBI Taxonomy" id="1444315"/>
    <lineage>
        <taxon>Bacteria</taxon>
        <taxon>Pseudomonadati</taxon>
        <taxon>Pseudomonadota</taxon>
        <taxon>Gammaproteobacteria</taxon>
        <taxon>Lysobacterales</taxon>
        <taxon>Lysobacteraceae</taxon>
        <taxon>Lysobacter</taxon>
    </lineage>
</organism>
<feature type="compositionally biased region" description="Gly residues" evidence="1">
    <location>
        <begin position="20"/>
        <end position="38"/>
    </location>
</feature>
<name>A0A108U550_9GAMM</name>
<protein>
    <submittedName>
        <fullName evidence="2">Uncharacterized protein</fullName>
    </submittedName>
</protein>
<dbReference type="Proteomes" id="UP000023435">
    <property type="component" value="Unassembled WGS sequence"/>
</dbReference>
<feature type="region of interest" description="Disordered" evidence="1">
    <location>
        <begin position="18"/>
        <end position="38"/>
    </location>
</feature>
<keyword evidence="3" id="KW-1185">Reference proteome</keyword>
<comment type="caution">
    <text evidence="2">The sequence shown here is derived from an EMBL/GenBank/DDBJ whole genome shotgun (WGS) entry which is preliminary data.</text>
</comment>
<gene>
    <name evidence="2" type="ORF">AZ78_0290</name>
</gene>
<sequence length="38" mass="3877">MRGLRKLLEEAVHDGYRETLGGGSGVARAHGGAGRGQG</sequence>
<dbReference type="AlphaFoldDB" id="A0A108U550"/>
<reference evidence="2 3" key="1">
    <citation type="journal article" date="2014" name="Genome Announc.">
        <title>Draft Genome Sequence of Lysobacter capsici AZ78, a Bacterium Antagonistic to Plant-Pathogenic Oomycetes.</title>
        <authorList>
            <person name="Puopolo G."/>
            <person name="Sonego P."/>
            <person name="Engelen K."/>
            <person name="Pertot I."/>
        </authorList>
    </citation>
    <scope>NUCLEOTIDE SEQUENCE [LARGE SCALE GENOMIC DNA]</scope>
    <source>
        <strain evidence="2 3">AZ78</strain>
    </source>
</reference>